<evidence type="ECO:0000313" key="1">
    <source>
        <dbReference type="EMBL" id="KAF2824844.1"/>
    </source>
</evidence>
<reference evidence="1" key="1">
    <citation type="journal article" date="2020" name="Stud. Mycol.">
        <title>101 Dothideomycetes genomes: a test case for predicting lifestyles and emergence of pathogens.</title>
        <authorList>
            <person name="Haridas S."/>
            <person name="Albert R."/>
            <person name="Binder M."/>
            <person name="Bloem J."/>
            <person name="Labutti K."/>
            <person name="Salamov A."/>
            <person name="Andreopoulos B."/>
            <person name="Baker S."/>
            <person name="Barry K."/>
            <person name="Bills G."/>
            <person name="Bluhm B."/>
            <person name="Cannon C."/>
            <person name="Castanera R."/>
            <person name="Culley D."/>
            <person name="Daum C."/>
            <person name="Ezra D."/>
            <person name="Gonzalez J."/>
            <person name="Henrissat B."/>
            <person name="Kuo A."/>
            <person name="Liang C."/>
            <person name="Lipzen A."/>
            <person name="Lutzoni F."/>
            <person name="Magnuson J."/>
            <person name="Mondo S."/>
            <person name="Nolan M."/>
            <person name="Ohm R."/>
            <person name="Pangilinan J."/>
            <person name="Park H.-J."/>
            <person name="Ramirez L."/>
            <person name="Alfaro M."/>
            <person name="Sun H."/>
            <person name="Tritt A."/>
            <person name="Yoshinaga Y."/>
            <person name="Zwiers L.-H."/>
            <person name="Turgeon B."/>
            <person name="Goodwin S."/>
            <person name="Spatafora J."/>
            <person name="Crous P."/>
            <person name="Grigoriev I."/>
        </authorList>
    </citation>
    <scope>NUCLEOTIDE SEQUENCE</scope>
    <source>
        <strain evidence="1">CBS 113818</strain>
    </source>
</reference>
<accession>A0A6A6ZWH8</accession>
<evidence type="ECO:0000313" key="2">
    <source>
        <dbReference type="Proteomes" id="UP000799424"/>
    </source>
</evidence>
<proteinExistence type="predicted"/>
<dbReference type="AlphaFoldDB" id="A0A6A6ZWH8"/>
<dbReference type="OrthoDB" id="3800660at2759"/>
<gene>
    <name evidence="1" type="ORF">CC86DRAFT_295613</name>
</gene>
<organism evidence="1 2">
    <name type="scientific">Ophiobolus disseminans</name>
    <dbReference type="NCBI Taxonomy" id="1469910"/>
    <lineage>
        <taxon>Eukaryota</taxon>
        <taxon>Fungi</taxon>
        <taxon>Dikarya</taxon>
        <taxon>Ascomycota</taxon>
        <taxon>Pezizomycotina</taxon>
        <taxon>Dothideomycetes</taxon>
        <taxon>Pleosporomycetidae</taxon>
        <taxon>Pleosporales</taxon>
        <taxon>Pleosporineae</taxon>
        <taxon>Phaeosphaeriaceae</taxon>
        <taxon>Ophiobolus</taxon>
    </lineage>
</organism>
<dbReference type="Proteomes" id="UP000799424">
    <property type="component" value="Unassembled WGS sequence"/>
</dbReference>
<protein>
    <submittedName>
        <fullName evidence="1">Uncharacterized protein</fullName>
    </submittedName>
</protein>
<name>A0A6A6ZWH8_9PLEO</name>
<keyword evidence="2" id="KW-1185">Reference proteome</keyword>
<sequence length="102" mass="11705">GKDRDAYENAASNIDAEETFMTEWRQYGLIGVLFDVIASICTPQTRQLLEQLQRNEAAALGIEPTIRQLVKPVKTRWNSYFDTFVRATELHGPLDSYIEQKL</sequence>
<dbReference type="EMBL" id="MU006229">
    <property type="protein sequence ID" value="KAF2824844.1"/>
    <property type="molecule type" value="Genomic_DNA"/>
</dbReference>
<feature type="non-terminal residue" evidence="1">
    <location>
        <position position="1"/>
    </location>
</feature>